<dbReference type="EMBL" id="JAMKFB020000025">
    <property type="protein sequence ID" value="KAL0154830.1"/>
    <property type="molecule type" value="Genomic_DNA"/>
</dbReference>
<comment type="caution">
    <text evidence="1">The sequence shown here is derived from an EMBL/GenBank/DDBJ whole genome shotgun (WGS) entry which is preliminary data.</text>
</comment>
<proteinExistence type="predicted"/>
<dbReference type="AlphaFoldDB" id="A0ABD0N0M7"/>
<organism evidence="1 2">
    <name type="scientific">Cirrhinus mrigala</name>
    <name type="common">Mrigala</name>
    <dbReference type="NCBI Taxonomy" id="683832"/>
    <lineage>
        <taxon>Eukaryota</taxon>
        <taxon>Metazoa</taxon>
        <taxon>Chordata</taxon>
        <taxon>Craniata</taxon>
        <taxon>Vertebrata</taxon>
        <taxon>Euteleostomi</taxon>
        <taxon>Actinopterygii</taxon>
        <taxon>Neopterygii</taxon>
        <taxon>Teleostei</taxon>
        <taxon>Ostariophysi</taxon>
        <taxon>Cypriniformes</taxon>
        <taxon>Cyprinidae</taxon>
        <taxon>Labeoninae</taxon>
        <taxon>Labeonini</taxon>
        <taxon>Cirrhinus</taxon>
    </lineage>
</organism>
<sequence length="56" mass="5661">HVIAVLRGPSTPSATRPPVSVSVFLEHMGDNATAVCLDTGVSLTVARALAMATPSS</sequence>
<dbReference type="Proteomes" id="UP001529510">
    <property type="component" value="Unassembled WGS sequence"/>
</dbReference>
<keyword evidence="2" id="KW-1185">Reference proteome</keyword>
<feature type="non-terminal residue" evidence="1">
    <location>
        <position position="1"/>
    </location>
</feature>
<evidence type="ECO:0000313" key="1">
    <source>
        <dbReference type="EMBL" id="KAL0154830.1"/>
    </source>
</evidence>
<feature type="non-terminal residue" evidence="1">
    <location>
        <position position="56"/>
    </location>
</feature>
<name>A0ABD0N0M7_CIRMR</name>
<reference evidence="1 2" key="1">
    <citation type="submission" date="2024-05" db="EMBL/GenBank/DDBJ databases">
        <title>Genome sequencing and assembly of Indian major carp, Cirrhinus mrigala (Hamilton, 1822).</title>
        <authorList>
            <person name="Mohindra V."/>
            <person name="Chowdhury L.M."/>
            <person name="Lal K."/>
            <person name="Jena J.K."/>
        </authorList>
    </citation>
    <scope>NUCLEOTIDE SEQUENCE [LARGE SCALE GENOMIC DNA]</scope>
    <source>
        <strain evidence="1">CM1030</strain>
        <tissue evidence="1">Blood</tissue>
    </source>
</reference>
<gene>
    <name evidence="1" type="ORF">M9458_049093</name>
</gene>
<protein>
    <submittedName>
        <fullName evidence="1">Uncharacterized protein</fullName>
    </submittedName>
</protein>
<evidence type="ECO:0000313" key="2">
    <source>
        <dbReference type="Proteomes" id="UP001529510"/>
    </source>
</evidence>
<accession>A0ABD0N0M7</accession>